<name>A0ABR8P1U7_9GAMM</name>
<dbReference type="InterPro" id="IPR037522">
    <property type="entry name" value="HD_GYP_dom"/>
</dbReference>
<organism evidence="4 5">
    <name type="scientific">Marinomonas colpomeniae</name>
    <dbReference type="NCBI Taxonomy" id="2774408"/>
    <lineage>
        <taxon>Bacteria</taxon>
        <taxon>Pseudomonadati</taxon>
        <taxon>Pseudomonadota</taxon>
        <taxon>Gammaproteobacteria</taxon>
        <taxon>Oceanospirillales</taxon>
        <taxon>Oceanospirillaceae</taxon>
        <taxon>Marinomonas</taxon>
    </lineage>
</organism>
<sequence length="450" mass="50244">MSSTELNQLDTEVIPGLLLVDDEVNVLSSLKRLFRKSNCNVFIANSGPEGIEILKEQSIDVIISDARMPEMSGPEFLAIAAEEYPDTIRILLTGYADMEAVVDAVNLGKVSHYLEKPWDDEKLKELVDDTFVAIGFKKQNEYLQSLVTSQNEKLTEANETLEATVKERTQKIIEINGALQENYKSTIDLFANLLEMRNPKNNADAPDIAILVTDMAEVMQLPQRELIHLIRAAKMRYMSQMSFADELLHTPYVSLSKEQKREYQQYPLKGAQLLSNIRPLVPVAEIILRHKEYLNGEGYPKGEKGAALSKSVQILTVANDYIELLTGRMQKAPLTHAEAIQYLDLKSGSYYSIDAIEALKTLLSTTKLETAVKNHRILSNQLVCGMTLSQDLKNHNGDSLLPKGSELANSTITIITELERSSKKGFQIFVNIPAGLEVSKALLTSIKSTR</sequence>
<dbReference type="InterPro" id="IPR052020">
    <property type="entry name" value="Cyclic_di-GMP/3'3'-cGAMP_PDE"/>
</dbReference>
<proteinExistence type="predicted"/>
<protein>
    <submittedName>
        <fullName evidence="4">Response regulator</fullName>
    </submittedName>
</protein>
<dbReference type="Gene3D" id="3.40.50.2300">
    <property type="match status" value="1"/>
</dbReference>
<reference evidence="4 5" key="1">
    <citation type="submission" date="2020-09" db="EMBL/GenBank/DDBJ databases">
        <title>Marinomonas sp. nov., isolated from the cysticercosis algae of Qingdao, China.</title>
        <authorList>
            <person name="Sun X."/>
        </authorList>
    </citation>
    <scope>NUCLEOTIDE SEQUENCE [LARGE SCALE GENOMIC DNA]</scope>
    <source>
        <strain evidence="4 5">SM2066</strain>
    </source>
</reference>
<dbReference type="Proteomes" id="UP000604161">
    <property type="component" value="Unassembled WGS sequence"/>
</dbReference>
<feature type="domain" description="HD-GYP" evidence="3">
    <location>
        <begin position="179"/>
        <end position="375"/>
    </location>
</feature>
<dbReference type="PANTHER" id="PTHR45228">
    <property type="entry name" value="CYCLIC DI-GMP PHOSPHODIESTERASE TM_0186-RELATED"/>
    <property type="match status" value="1"/>
</dbReference>
<evidence type="ECO:0000256" key="1">
    <source>
        <dbReference type="PROSITE-ProRule" id="PRU00169"/>
    </source>
</evidence>
<evidence type="ECO:0000313" key="4">
    <source>
        <dbReference type="EMBL" id="MBD5770737.1"/>
    </source>
</evidence>
<dbReference type="PANTHER" id="PTHR45228:SF8">
    <property type="entry name" value="TWO-COMPONENT RESPONSE REGULATOR-RELATED"/>
    <property type="match status" value="1"/>
</dbReference>
<accession>A0ABR8P1U7</accession>
<dbReference type="Pfam" id="PF13487">
    <property type="entry name" value="HD_5"/>
    <property type="match status" value="1"/>
</dbReference>
<dbReference type="RefSeq" id="WP_191594117.1">
    <property type="nucleotide sequence ID" value="NZ_JACYFC010000002.1"/>
</dbReference>
<gene>
    <name evidence="4" type="ORF">IF202_06705</name>
</gene>
<dbReference type="CDD" id="cd17569">
    <property type="entry name" value="REC_HupR-like"/>
    <property type="match status" value="1"/>
</dbReference>
<dbReference type="PROSITE" id="PS50110">
    <property type="entry name" value="RESPONSE_REGULATORY"/>
    <property type="match status" value="1"/>
</dbReference>
<dbReference type="SUPFAM" id="SSF52172">
    <property type="entry name" value="CheY-like"/>
    <property type="match status" value="1"/>
</dbReference>
<feature type="domain" description="Response regulatory" evidence="2">
    <location>
        <begin position="16"/>
        <end position="131"/>
    </location>
</feature>
<keyword evidence="5" id="KW-1185">Reference proteome</keyword>
<feature type="modified residue" description="4-aspartylphosphate" evidence="1">
    <location>
        <position position="65"/>
    </location>
</feature>
<evidence type="ECO:0000259" key="2">
    <source>
        <dbReference type="PROSITE" id="PS50110"/>
    </source>
</evidence>
<dbReference type="SMART" id="SM00448">
    <property type="entry name" value="REC"/>
    <property type="match status" value="1"/>
</dbReference>
<comment type="caution">
    <text evidence="4">The sequence shown here is derived from an EMBL/GenBank/DDBJ whole genome shotgun (WGS) entry which is preliminary data.</text>
</comment>
<dbReference type="InterPro" id="IPR001789">
    <property type="entry name" value="Sig_transdc_resp-reg_receiver"/>
</dbReference>
<dbReference type="Pfam" id="PF00072">
    <property type="entry name" value="Response_reg"/>
    <property type="match status" value="1"/>
</dbReference>
<evidence type="ECO:0000313" key="5">
    <source>
        <dbReference type="Proteomes" id="UP000604161"/>
    </source>
</evidence>
<dbReference type="InterPro" id="IPR011006">
    <property type="entry name" value="CheY-like_superfamily"/>
</dbReference>
<keyword evidence="1" id="KW-0597">Phosphoprotein</keyword>
<dbReference type="PROSITE" id="PS51832">
    <property type="entry name" value="HD_GYP"/>
    <property type="match status" value="1"/>
</dbReference>
<dbReference type="EMBL" id="JACYFC010000002">
    <property type="protein sequence ID" value="MBD5770737.1"/>
    <property type="molecule type" value="Genomic_DNA"/>
</dbReference>
<evidence type="ECO:0000259" key="3">
    <source>
        <dbReference type="PROSITE" id="PS51832"/>
    </source>
</evidence>
<dbReference type="Gene3D" id="1.10.3210.10">
    <property type="entry name" value="Hypothetical protein af1432"/>
    <property type="match status" value="1"/>
</dbReference>